<keyword evidence="3" id="KW-1185">Reference proteome</keyword>
<accession>A0A0K1PXM9</accession>
<evidence type="ECO:0000313" key="2">
    <source>
        <dbReference type="EMBL" id="AKU98280.1"/>
    </source>
</evidence>
<dbReference type="PROSITE" id="PS51257">
    <property type="entry name" value="PROKAR_LIPOPROTEIN"/>
    <property type="match status" value="1"/>
</dbReference>
<gene>
    <name evidence="2" type="ORF">AKJ09_04944</name>
</gene>
<evidence type="ECO:0000256" key="1">
    <source>
        <dbReference type="SAM" id="MobiDB-lite"/>
    </source>
</evidence>
<reference evidence="2 3" key="1">
    <citation type="submission" date="2015-08" db="EMBL/GenBank/DDBJ databases">
        <authorList>
            <person name="Babu N.S."/>
            <person name="Beckwith C.J."/>
            <person name="Beseler K.G."/>
            <person name="Brison A."/>
            <person name="Carone J.V."/>
            <person name="Caskin T.P."/>
            <person name="Diamond M."/>
            <person name="Durham M.E."/>
            <person name="Foxe J.M."/>
            <person name="Go M."/>
            <person name="Henderson B.A."/>
            <person name="Jones I.B."/>
            <person name="McGettigan J.A."/>
            <person name="Micheletti S.J."/>
            <person name="Nasrallah M.E."/>
            <person name="Ortiz D."/>
            <person name="Piller C.R."/>
            <person name="Privatt S.R."/>
            <person name="Schneider S.L."/>
            <person name="Sharp S."/>
            <person name="Smith T.C."/>
            <person name="Stanton J.D."/>
            <person name="Ullery H.E."/>
            <person name="Wilson R.J."/>
            <person name="Serrano M.G."/>
            <person name="Buck G."/>
            <person name="Lee V."/>
            <person name="Wang Y."/>
            <person name="Carvalho R."/>
            <person name="Voegtly L."/>
            <person name="Shi R."/>
            <person name="Duckworth R."/>
            <person name="Johnson A."/>
            <person name="Loviza R."/>
            <person name="Walstead R."/>
            <person name="Shah Z."/>
            <person name="Kiflezghi M."/>
            <person name="Wade K."/>
            <person name="Ball S.L."/>
            <person name="Bradley K.W."/>
            <person name="Asai D.J."/>
            <person name="Bowman C.A."/>
            <person name="Russell D.A."/>
            <person name="Pope W.H."/>
            <person name="Jacobs-Sera D."/>
            <person name="Hendrix R.W."/>
            <person name="Hatfull G.F."/>
        </authorList>
    </citation>
    <scope>NUCLEOTIDE SEQUENCE [LARGE SCALE GENOMIC DNA]</scope>
    <source>
        <strain evidence="2 3">DSM 27648</strain>
    </source>
</reference>
<name>A0A0K1PXM9_9BACT</name>
<feature type="region of interest" description="Disordered" evidence="1">
    <location>
        <begin position="24"/>
        <end position="62"/>
    </location>
</feature>
<organism evidence="2 3">
    <name type="scientific">Labilithrix luteola</name>
    <dbReference type="NCBI Taxonomy" id="1391654"/>
    <lineage>
        <taxon>Bacteria</taxon>
        <taxon>Pseudomonadati</taxon>
        <taxon>Myxococcota</taxon>
        <taxon>Polyangia</taxon>
        <taxon>Polyangiales</taxon>
        <taxon>Labilitrichaceae</taxon>
        <taxon>Labilithrix</taxon>
    </lineage>
</organism>
<evidence type="ECO:0000313" key="3">
    <source>
        <dbReference type="Proteomes" id="UP000064967"/>
    </source>
</evidence>
<dbReference type="KEGG" id="llu:AKJ09_04944"/>
<feature type="compositionally biased region" description="Low complexity" evidence="1">
    <location>
        <begin position="32"/>
        <end position="48"/>
    </location>
</feature>
<dbReference type="AlphaFoldDB" id="A0A0K1PXM9"/>
<dbReference type="EMBL" id="CP012333">
    <property type="protein sequence ID" value="AKU98280.1"/>
    <property type="molecule type" value="Genomic_DNA"/>
</dbReference>
<protein>
    <submittedName>
        <fullName evidence="2">Uncharacterized protein</fullName>
    </submittedName>
</protein>
<dbReference type="Proteomes" id="UP000064967">
    <property type="component" value="Chromosome"/>
</dbReference>
<sequence length="286" mass="29354">MEMRTVLAVVTSGAIVVACSSFGTSESNVPESSGSDASADSSDVASPADGGGDAADGTTSGPFCSGPPVATAFCASFDEGNPASFDWNGPPDINGKAGLEVIANAPGTPSAPGALRATVEPSATNDCLGRAELSKTISASRPINKVHAEFMTKVDLVSSRFSYVHLTANSASDTGGSWQVGLSHADSVSDYSEIWNPPVGQQVGLGQGPPFSRYLLTGRWTKVAIDMTISPPHFDVSFDDVPVASRDSAVVKELTAQGATLAIGPLIGVCPSNTEVWFDNVRLSVE</sequence>
<proteinExistence type="predicted"/>